<keyword evidence="7" id="KW-1185">Reference proteome</keyword>
<gene>
    <name evidence="6" type="ORF">BC777_3618</name>
</gene>
<evidence type="ECO:0000256" key="1">
    <source>
        <dbReference type="ARBA" id="ARBA00001974"/>
    </source>
</evidence>
<dbReference type="Gene3D" id="2.40.30.10">
    <property type="entry name" value="Translation factors"/>
    <property type="match status" value="1"/>
</dbReference>
<feature type="domain" description="RsdA/BaiN/AoA(So)-like Rossmann fold-like" evidence="4">
    <location>
        <begin position="3"/>
        <end position="379"/>
    </location>
</feature>
<comment type="caution">
    <text evidence="6">The sequence shown here is derived from an EMBL/GenBank/DDBJ whole genome shotgun (WGS) entry which is preliminary data.</text>
</comment>
<dbReference type="NCBIfam" id="TIGR00275">
    <property type="entry name" value="aminoacetone oxidase family FAD-binding enzyme"/>
    <property type="match status" value="1"/>
</dbReference>
<dbReference type="InterPro" id="IPR057661">
    <property type="entry name" value="RsdA/BaiN/AoA(So)_Rossmann"/>
</dbReference>
<dbReference type="InterPro" id="IPR023166">
    <property type="entry name" value="BaiN-like_dom_sf"/>
</dbReference>
<dbReference type="NCBIfam" id="TIGR03862">
    <property type="entry name" value="flavo_PP4765"/>
    <property type="match status" value="1"/>
</dbReference>
<dbReference type="InterPro" id="IPR022460">
    <property type="entry name" value="Flavoprotein_PP4765"/>
</dbReference>
<protein>
    <recommendedName>
        <fullName evidence="8">NAD(FAD)-utilizing dehydrogenase</fullName>
    </recommendedName>
</protein>
<evidence type="ECO:0000256" key="2">
    <source>
        <dbReference type="ARBA" id="ARBA00022630"/>
    </source>
</evidence>
<dbReference type="InterPro" id="IPR036188">
    <property type="entry name" value="FAD/NAD-bd_sf"/>
</dbReference>
<evidence type="ECO:0000259" key="4">
    <source>
        <dbReference type="Pfam" id="PF03486"/>
    </source>
</evidence>
<evidence type="ECO:0000313" key="6">
    <source>
        <dbReference type="EMBL" id="PJI84557.1"/>
    </source>
</evidence>
<dbReference type="Gene3D" id="1.10.8.260">
    <property type="entry name" value="HI0933 insert domain-like"/>
    <property type="match status" value="1"/>
</dbReference>
<dbReference type="InterPro" id="IPR004792">
    <property type="entry name" value="BaiN-like"/>
</dbReference>
<dbReference type="PANTHER" id="PTHR42887">
    <property type="entry name" value="OS12G0638800 PROTEIN"/>
    <property type="match status" value="1"/>
</dbReference>
<dbReference type="SUPFAM" id="SSF51905">
    <property type="entry name" value="FAD/NAD(P)-binding domain"/>
    <property type="match status" value="1"/>
</dbReference>
<sequence>MTDAVVIGAGPAGLMAAETLGKAGFSVTVAEAMPSVGRKFLMAGKSGLNITKAEPSATFLAAYGDQIPTALTTALHQFGPAEVITWAEGLGQPVFTGSTGRVFPTVMKASPLLRAWLARLNSLGVEIETRWRWEGWHGDTLVFETPASMRTLSPEVTILATGGASWQRLGANGHWARHLPESVAPFQPANMGFSVNWSDHMGPYLGAAVKAVALTAGDQTSRGEFIISARGIEGGGVYMVSRAMRDGAALTLDMKPDWSHDKLRNALNKPRGKTSLSNHLRKVLKFTPVQSALLAEFGRPFPDDLTTLIKTLPVTHAGPRPMDEAISTAGGIRFDALTDDLMIKHKPGVFCAGEMLDWEAPTGGYLITGCLATGAMAGAGAVRFTRQNGVVSAS</sequence>
<dbReference type="PRINTS" id="PR00420">
    <property type="entry name" value="RNGMNOXGNASE"/>
</dbReference>
<dbReference type="PANTHER" id="PTHR42887:SF1">
    <property type="entry name" value="BLR3961 PROTEIN"/>
    <property type="match status" value="1"/>
</dbReference>
<evidence type="ECO:0008006" key="8">
    <source>
        <dbReference type="Google" id="ProtNLM"/>
    </source>
</evidence>
<dbReference type="RefSeq" id="WP_100369552.1">
    <property type="nucleotide sequence ID" value="NZ_PGTY01000004.1"/>
</dbReference>
<dbReference type="Gene3D" id="3.50.50.60">
    <property type="entry name" value="FAD/NAD(P)-binding domain"/>
    <property type="match status" value="1"/>
</dbReference>
<dbReference type="Pfam" id="PF22780">
    <property type="entry name" value="HI0933_like_1st"/>
    <property type="match status" value="1"/>
</dbReference>
<keyword evidence="2" id="KW-0285">Flavoprotein</keyword>
<accession>A0A2M8W0W4</accession>
<organism evidence="6 7">
    <name type="scientific">Yoonia maricola</name>
    <dbReference type="NCBI Taxonomy" id="420999"/>
    <lineage>
        <taxon>Bacteria</taxon>
        <taxon>Pseudomonadati</taxon>
        <taxon>Pseudomonadota</taxon>
        <taxon>Alphaproteobacteria</taxon>
        <taxon>Rhodobacterales</taxon>
        <taxon>Paracoccaceae</taxon>
        <taxon>Yoonia</taxon>
    </lineage>
</organism>
<evidence type="ECO:0000259" key="5">
    <source>
        <dbReference type="Pfam" id="PF22780"/>
    </source>
</evidence>
<reference evidence="6 7" key="1">
    <citation type="submission" date="2017-11" db="EMBL/GenBank/DDBJ databases">
        <title>Genomic Encyclopedia of Archaeal and Bacterial Type Strains, Phase II (KMG-II): From Individual Species to Whole Genera.</title>
        <authorList>
            <person name="Goeker M."/>
        </authorList>
    </citation>
    <scope>NUCLEOTIDE SEQUENCE [LARGE SCALE GENOMIC DNA]</scope>
    <source>
        <strain evidence="6 7">DSM 29128</strain>
    </source>
</reference>
<dbReference type="Pfam" id="PF03486">
    <property type="entry name" value="HI0933_like"/>
    <property type="match status" value="1"/>
</dbReference>
<dbReference type="SUPFAM" id="SSF160996">
    <property type="entry name" value="HI0933 insert domain-like"/>
    <property type="match status" value="1"/>
</dbReference>
<dbReference type="OrthoDB" id="5288829at2"/>
<feature type="domain" description="RsdA/BaiN/AoA(So)-like insert" evidence="5">
    <location>
        <begin position="187"/>
        <end position="327"/>
    </location>
</feature>
<dbReference type="Proteomes" id="UP000228531">
    <property type="component" value="Unassembled WGS sequence"/>
</dbReference>
<evidence type="ECO:0000313" key="7">
    <source>
        <dbReference type="Proteomes" id="UP000228531"/>
    </source>
</evidence>
<evidence type="ECO:0000256" key="3">
    <source>
        <dbReference type="ARBA" id="ARBA00022827"/>
    </source>
</evidence>
<name>A0A2M8W0W4_9RHOB</name>
<comment type="cofactor">
    <cofactor evidence="1">
        <name>FAD</name>
        <dbReference type="ChEBI" id="CHEBI:57692"/>
    </cofactor>
</comment>
<keyword evidence="3" id="KW-0274">FAD</keyword>
<proteinExistence type="predicted"/>
<dbReference type="AlphaFoldDB" id="A0A2M8W0W4"/>
<dbReference type="EMBL" id="PGTY01000004">
    <property type="protein sequence ID" value="PJI84557.1"/>
    <property type="molecule type" value="Genomic_DNA"/>
</dbReference>
<dbReference type="InterPro" id="IPR055178">
    <property type="entry name" value="RsdA/BaiN/AoA(So)-like_dom"/>
</dbReference>